<feature type="compositionally biased region" description="Basic and acidic residues" evidence="1">
    <location>
        <begin position="61"/>
        <end position="82"/>
    </location>
</feature>
<evidence type="ECO:0000313" key="2">
    <source>
        <dbReference type="EMBL" id="RXW16792.1"/>
    </source>
</evidence>
<feature type="compositionally biased region" description="Polar residues" evidence="1">
    <location>
        <begin position="665"/>
        <end position="675"/>
    </location>
</feature>
<feature type="compositionally biased region" description="Polar residues" evidence="1">
    <location>
        <begin position="284"/>
        <end position="295"/>
    </location>
</feature>
<feature type="compositionally biased region" description="Polar residues" evidence="1">
    <location>
        <begin position="147"/>
        <end position="157"/>
    </location>
</feature>
<organism evidence="2 3">
    <name type="scientific">Candolleomyces aberdarensis</name>
    <dbReference type="NCBI Taxonomy" id="2316362"/>
    <lineage>
        <taxon>Eukaryota</taxon>
        <taxon>Fungi</taxon>
        <taxon>Dikarya</taxon>
        <taxon>Basidiomycota</taxon>
        <taxon>Agaricomycotina</taxon>
        <taxon>Agaricomycetes</taxon>
        <taxon>Agaricomycetidae</taxon>
        <taxon>Agaricales</taxon>
        <taxon>Agaricineae</taxon>
        <taxon>Psathyrellaceae</taxon>
        <taxon>Candolleomyces</taxon>
    </lineage>
</organism>
<feature type="region of interest" description="Disordered" evidence="1">
    <location>
        <begin position="557"/>
        <end position="608"/>
    </location>
</feature>
<feature type="compositionally biased region" description="Acidic residues" evidence="1">
    <location>
        <begin position="371"/>
        <end position="382"/>
    </location>
</feature>
<feature type="region of interest" description="Disordered" evidence="1">
    <location>
        <begin position="1"/>
        <end position="397"/>
    </location>
</feature>
<feature type="compositionally biased region" description="Basic and acidic residues" evidence="1">
    <location>
        <begin position="169"/>
        <end position="178"/>
    </location>
</feature>
<dbReference type="AlphaFoldDB" id="A0A4Q2DCP1"/>
<reference evidence="2 3" key="1">
    <citation type="submission" date="2019-01" db="EMBL/GenBank/DDBJ databases">
        <title>Draft genome sequence of Psathyrella aberdarensis IHI B618.</title>
        <authorList>
            <person name="Buettner E."/>
            <person name="Kellner H."/>
        </authorList>
    </citation>
    <scope>NUCLEOTIDE SEQUENCE [LARGE SCALE GENOMIC DNA]</scope>
    <source>
        <strain evidence="2 3">IHI B618</strain>
    </source>
</reference>
<dbReference type="Proteomes" id="UP000290288">
    <property type="component" value="Unassembled WGS sequence"/>
</dbReference>
<feature type="compositionally biased region" description="Acidic residues" evidence="1">
    <location>
        <begin position="598"/>
        <end position="608"/>
    </location>
</feature>
<feature type="region of interest" description="Disordered" evidence="1">
    <location>
        <begin position="439"/>
        <end position="462"/>
    </location>
</feature>
<feature type="compositionally biased region" description="Polar residues" evidence="1">
    <location>
        <begin position="17"/>
        <end position="27"/>
    </location>
</feature>
<evidence type="ECO:0000256" key="1">
    <source>
        <dbReference type="SAM" id="MobiDB-lite"/>
    </source>
</evidence>
<proteinExistence type="predicted"/>
<feature type="compositionally biased region" description="Low complexity" evidence="1">
    <location>
        <begin position="683"/>
        <end position="700"/>
    </location>
</feature>
<sequence length="1040" mass="113807">MSKNTNNNKGRRGEDQMPSNTQRSFNDGFSGISHPARPFPRPRPRPRPPNSVRHPPNPNAEFREAQRPRPEPRRDVPSRGSERSGASIGWNRSDVGSNRSPPWASASRFPSRTFYQARVNRSPVPSSSARNDFQIRHGAIHGPHVSFDNNSLVSNTGPMHYLGGNNRFYQRDGEDNGHDSSLASAQQPAAESAHAGTVPTSDRRAPTGPRRSSGQYRRTSLSPRLSSGQADKDANWRHRSPSPPRPAAPDANLSEANKVVPPSKNSEKVIEITSSSSSEEDAGNASTASKKSNIISEEGTAHNPKSNPLKRIRSDESLKSALHKPSGAGSQKRARARGNRSPPKPVLSDDSMLPTMSEVLQSRARPTESSDFIDNEAMDDDQSSSNDDHESNINAYDCNDSFIDDGSVYDSDVKPVSPLAQARLQSPFASPITKAKNLSRVRRSRAHSPDNDSGAEIDIDGNFPGVVEEDPVVTAYKARYRRRKTHDDDMYRLSVGYENNRSFTLARLEELQDNGVASDGSIDDDRQLELARRESLLSAYSPWKTRQEYERQVARERGLLLDRPSSSHVRSKKTDKGKGKAHDGFKSPLPLAGPDDRLPDDEDNSEDGLSEYERNMRYVGYFIATVSHRHSLRVGETSRQGSSRHAGLSEPSSHVDASAPPISPLTPSSHQTGTTPPGLMIGSPVTPASTAPGSTPSTSSNALLTPSSAGGMPNQNDSPQMPSGSSSSSAGNTFRTAQHVTALPDACEVNDPLLHDPALASDYSSLPPLRHCELVPWADLPGPGQVQWSEWENQCQRMNNRLALGFMRFVSNGYFVNPSRASPVAIDIRELNSGSSNTRYHAYVGQSPLVALSPVFLEHSQLTEPSATGLHQRFLRGIFHAQEWERAVAYLNMIFGCRRMHAQLARDALQFSTRGTFKSKTDNGSSGSAFRKTSSKMFTKNVSRSTVSSFHQNKVSADTFSLPNDANIPVFDGRDASGFSVPSDLTRLSERLPVWHGEIPFGSLVVVAYTVASFRSREGNWTLGCNIQWAIVLGTPDETE</sequence>
<feature type="compositionally biased region" description="Polar residues" evidence="1">
    <location>
        <begin position="701"/>
        <end position="722"/>
    </location>
</feature>
<accession>A0A4Q2DCP1</accession>
<feature type="compositionally biased region" description="Polar residues" evidence="1">
    <location>
        <begin position="210"/>
        <end position="229"/>
    </location>
</feature>
<keyword evidence="3" id="KW-1185">Reference proteome</keyword>
<feature type="compositionally biased region" description="Basic and acidic residues" evidence="1">
    <location>
        <begin position="572"/>
        <end position="585"/>
    </location>
</feature>
<gene>
    <name evidence="2" type="ORF">EST38_g9065</name>
</gene>
<feature type="region of interest" description="Disordered" evidence="1">
    <location>
        <begin position="632"/>
        <end position="732"/>
    </location>
</feature>
<name>A0A4Q2DCP1_9AGAR</name>
<feature type="compositionally biased region" description="Polar residues" evidence="1">
    <location>
        <begin position="179"/>
        <end position="189"/>
    </location>
</feature>
<dbReference type="OrthoDB" id="3067694at2759"/>
<comment type="caution">
    <text evidence="2">The sequence shown here is derived from an EMBL/GenBank/DDBJ whole genome shotgun (WGS) entry which is preliminary data.</text>
</comment>
<dbReference type="EMBL" id="SDEE01000401">
    <property type="protein sequence ID" value="RXW16792.1"/>
    <property type="molecule type" value="Genomic_DNA"/>
</dbReference>
<dbReference type="STRING" id="2316362.A0A4Q2DCP1"/>
<protein>
    <submittedName>
        <fullName evidence="2">Uncharacterized protein</fullName>
    </submittedName>
</protein>
<evidence type="ECO:0000313" key="3">
    <source>
        <dbReference type="Proteomes" id="UP000290288"/>
    </source>
</evidence>